<dbReference type="SUPFAM" id="SSF53067">
    <property type="entry name" value="Actin-like ATPase domain"/>
    <property type="match status" value="2"/>
</dbReference>
<dbReference type="STRING" id="46835.A0A504YDX8"/>
<dbReference type="PANTHER" id="PTHR45639">
    <property type="entry name" value="HSC70CB, ISOFORM G-RELATED"/>
    <property type="match status" value="1"/>
</dbReference>
<name>A0A504YDX8_FASGI</name>
<evidence type="ECO:0000256" key="3">
    <source>
        <dbReference type="ARBA" id="ARBA00022840"/>
    </source>
</evidence>
<comment type="caution">
    <text evidence="4">The sequence shown here is derived from an EMBL/GenBank/DDBJ whole genome shotgun (WGS) entry which is preliminary data.</text>
</comment>
<dbReference type="Gene3D" id="3.30.420.40">
    <property type="match status" value="2"/>
</dbReference>
<keyword evidence="3" id="KW-0067">ATP-binding</keyword>
<dbReference type="AlphaFoldDB" id="A0A504YDX8"/>
<keyword evidence="5" id="KW-1185">Reference proteome</keyword>
<dbReference type="GO" id="GO:0140662">
    <property type="term" value="F:ATP-dependent protein folding chaperone"/>
    <property type="evidence" value="ECO:0007669"/>
    <property type="project" value="InterPro"/>
</dbReference>
<keyword evidence="2" id="KW-0547">Nucleotide-binding</keyword>
<dbReference type="Gene3D" id="3.90.640.10">
    <property type="entry name" value="Actin, Chain A, domain 4"/>
    <property type="match status" value="1"/>
</dbReference>
<protein>
    <submittedName>
        <fullName evidence="4">Uncharacterized protein</fullName>
    </submittedName>
</protein>
<evidence type="ECO:0000313" key="4">
    <source>
        <dbReference type="EMBL" id="TPP59344.1"/>
    </source>
</evidence>
<organism evidence="4 5">
    <name type="scientific">Fasciola gigantica</name>
    <name type="common">Giant liver fluke</name>
    <dbReference type="NCBI Taxonomy" id="46835"/>
    <lineage>
        <taxon>Eukaryota</taxon>
        <taxon>Metazoa</taxon>
        <taxon>Spiralia</taxon>
        <taxon>Lophotrochozoa</taxon>
        <taxon>Platyhelminthes</taxon>
        <taxon>Trematoda</taxon>
        <taxon>Digenea</taxon>
        <taxon>Plagiorchiida</taxon>
        <taxon>Echinostomata</taxon>
        <taxon>Echinostomatoidea</taxon>
        <taxon>Fasciolidae</taxon>
        <taxon>Fasciola</taxon>
    </lineage>
</organism>
<reference evidence="4 5" key="1">
    <citation type="submission" date="2019-04" db="EMBL/GenBank/DDBJ databases">
        <title>Annotation for the trematode Fasciola gigantica.</title>
        <authorList>
            <person name="Choi Y.-J."/>
        </authorList>
    </citation>
    <scope>NUCLEOTIDE SEQUENCE [LARGE SCALE GENOMIC DNA]</scope>
    <source>
        <strain evidence="4">Uganda_cow_1</strain>
    </source>
</reference>
<gene>
    <name evidence="4" type="ORF">FGIG_08691</name>
</gene>
<dbReference type="EMBL" id="SUNJ01010842">
    <property type="protein sequence ID" value="TPP59344.1"/>
    <property type="molecule type" value="Genomic_DNA"/>
</dbReference>
<evidence type="ECO:0000313" key="5">
    <source>
        <dbReference type="Proteomes" id="UP000316759"/>
    </source>
</evidence>
<dbReference type="OrthoDB" id="6247549at2759"/>
<sequence length="919" mass="105573">MAIEETITASEESYIRRKMDLCAGIDIGTQNSCVAVIFRGSIDVVENHRGSKQTPTCVGFVNGLRVYGEDALDQNEANIGGIIDNFKQFIGENVGEELRDLYESCPYNLSINSGNVEIKVRHNKEDFCFIPEQLLAMHLSNLRRLVKHHNAQDLTAVTLSVPVFYSAKQRRALIDACEIANIKCQALVNETTAIATWYCMSNPHVPNFGERERIAAFVSVGHMHTQVMICAFTKQTIRVLSTRADVSLGGWHLDQIIYGKMKEKYCAEFGIQVDPKSYTAVRLRNKCTELKTRLCLSSREAQVHVDGLPQEHMWTMSLSDSELEASTWSVSLLDRLRDLCNQCLLSSGVKKEELDAVELVGGCFYLPFMKRLILDVLSHRGSGYVMEKEVVAIGCALHAAKLSKTNQVETFEVSGDEVVNPAFHLSDEKIRQFKRIERNLCSIDKSTNEMMSLINEAQRLAYELMDKMDIALTKSERKEINAVLEKILEKLNFENEFNKRLCFELVDYARDANKNVSLFAETRYVLEQDVKKASEMPLCFLDRVVSDWWACETNYLDGISRSISCPREFYSSLQSIEESQNMVKASRESVRSLLNEIEGKFNRLKRITRSFKETEFAGILVLPNITETVQNLEKAISISESNHWEVESRIQELKQEVEKICEAKSRWEWVPKEVLNCSPFGDVSEIRNQMYFDGIWNPLRCVWWMFVYLLTSWNPHKRIPLSPPQKDTVQLEYIFEIQSHLQWNAFNKNRLRNRISRFIDNHDEKAIWQWSLAEDELSCKLKNLAKALAALGTAFRNHHIHYSELITKIQNSLDRQNHAADWNERCLTQLNLITPVSGAARDRWLMQKWIEYHKEISVHLVQEKRYLESEMLKIKTSLTMSDTISGEVQQRLNGLCKNTLCPLLGPLSDCLSKLLGTFK</sequence>
<dbReference type="GO" id="GO:0005634">
    <property type="term" value="C:nucleus"/>
    <property type="evidence" value="ECO:0007669"/>
    <property type="project" value="TreeGrafter"/>
</dbReference>
<evidence type="ECO:0000256" key="1">
    <source>
        <dbReference type="ARBA" id="ARBA00007381"/>
    </source>
</evidence>
<comment type="similarity">
    <text evidence="1">Belongs to the heat shock protein 70 family.</text>
</comment>
<dbReference type="GO" id="GO:0005829">
    <property type="term" value="C:cytosol"/>
    <property type="evidence" value="ECO:0007669"/>
    <property type="project" value="TreeGrafter"/>
</dbReference>
<dbReference type="PANTHER" id="PTHR45639:SF28">
    <property type="entry name" value="HEAT SHOCK PROTEIN-LIKE PROTEIN"/>
    <property type="match status" value="1"/>
</dbReference>
<accession>A0A504YDX8</accession>
<dbReference type="PRINTS" id="PR00301">
    <property type="entry name" value="HEATSHOCK70"/>
</dbReference>
<dbReference type="Proteomes" id="UP000316759">
    <property type="component" value="Unassembled WGS sequence"/>
</dbReference>
<dbReference type="InterPro" id="IPR013126">
    <property type="entry name" value="Hsp_70_fam"/>
</dbReference>
<evidence type="ECO:0000256" key="2">
    <source>
        <dbReference type="ARBA" id="ARBA00022741"/>
    </source>
</evidence>
<dbReference type="Gene3D" id="3.30.30.30">
    <property type="match status" value="1"/>
</dbReference>
<dbReference type="GO" id="GO:0005524">
    <property type="term" value="F:ATP binding"/>
    <property type="evidence" value="ECO:0007669"/>
    <property type="project" value="UniProtKB-KW"/>
</dbReference>
<proteinExistence type="inferred from homology"/>
<dbReference type="Pfam" id="PF00012">
    <property type="entry name" value="HSP70"/>
    <property type="match status" value="1"/>
</dbReference>
<dbReference type="InterPro" id="IPR043129">
    <property type="entry name" value="ATPase_NBD"/>
</dbReference>